<sequence>MNSVFQKPFWRSGLCAASNGLVMHYHIAEAFDSGKFVIVPDNEKRPAIPATIRRGLGTPQECKIQIIDPMWNQLDEEILTDTGITWRKLDGKRLKFRAMLRPKAQYLYFHYCLQLLRRAWQYKGLSTNVLEEDLNKNLWDLPRSLLPRDMLLALVEELGSEYIELRALPYYLMYMHDKSLVGNASGSQATVMRTTVKGHGGYCC</sequence>
<evidence type="ECO:0000313" key="2">
    <source>
        <dbReference type="Proteomes" id="UP001147733"/>
    </source>
</evidence>
<comment type="caution">
    <text evidence="1">The sequence shown here is derived from an EMBL/GenBank/DDBJ whole genome shotgun (WGS) entry which is preliminary data.</text>
</comment>
<reference evidence="1" key="1">
    <citation type="submission" date="2022-11" db="EMBL/GenBank/DDBJ databases">
        <authorList>
            <person name="Petersen C."/>
        </authorList>
    </citation>
    <scope>NUCLEOTIDE SEQUENCE</scope>
    <source>
        <strain evidence="1">IBT 23319</strain>
    </source>
</reference>
<dbReference type="Proteomes" id="UP001147733">
    <property type="component" value="Unassembled WGS sequence"/>
</dbReference>
<dbReference type="AlphaFoldDB" id="A0A9W9TW55"/>
<keyword evidence="2" id="KW-1185">Reference proteome</keyword>
<organism evidence="1 2">
    <name type="scientific">Penicillium citrinum</name>
    <dbReference type="NCBI Taxonomy" id="5077"/>
    <lineage>
        <taxon>Eukaryota</taxon>
        <taxon>Fungi</taxon>
        <taxon>Dikarya</taxon>
        <taxon>Ascomycota</taxon>
        <taxon>Pezizomycotina</taxon>
        <taxon>Eurotiomycetes</taxon>
        <taxon>Eurotiomycetidae</taxon>
        <taxon>Eurotiales</taxon>
        <taxon>Aspergillaceae</taxon>
        <taxon>Penicillium</taxon>
    </lineage>
</organism>
<dbReference type="RefSeq" id="XP_056506327.1">
    <property type="nucleotide sequence ID" value="XM_056640570.1"/>
</dbReference>
<dbReference type="EMBL" id="JAPQKT010000001">
    <property type="protein sequence ID" value="KAJ5243323.1"/>
    <property type="molecule type" value="Genomic_DNA"/>
</dbReference>
<gene>
    <name evidence="1" type="ORF">N7469_001650</name>
</gene>
<protein>
    <submittedName>
        <fullName evidence="1">Uncharacterized protein</fullName>
    </submittedName>
</protein>
<accession>A0A9W9TW55</accession>
<dbReference type="OrthoDB" id="5386595at2759"/>
<dbReference type="GeneID" id="81379737"/>
<reference evidence="1" key="2">
    <citation type="journal article" date="2023" name="IMA Fungus">
        <title>Comparative genomic study of the Penicillium genus elucidates a diverse pangenome and 15 lateral gene transfer events.</title>
        <authorList>
            <person name="Petersen C."/>
            <person name="Sorensen T."/>
            <person name="Nielsen M.R."/>
            <person name="Sondergaard T.E."/>
            <person name="Sorensen J.L."/>
            <person name="Fitzpatrick D.A."/>
            <person name="Frisvad J.C."/>
            <person name="Nielsen K.L."/>
        </authorList>
    </citation>
    <scope>NUCLEOTIDE SEQUENCE</scope>
    <source>
        <strain evidence="1">IBT 23319</strain>
    </source>
</reference>
<evidence type="ECO:0000313" key="1">
    <source>
        <dbReference type="EMBL" id="KAJ5243323.1"/>
    </source>
</evidence>
<name>A0A9W9TW55_PENCI</name>
<proteinExistence type="predicted"/>